<dbReference type="InterPro" id="IPR036188">
    <property type="entry name" value="FAD/NAD-bd_sf"/>
</dbReference>
<evidence type="ECO:0000256" key="4">
    <source>
        <dbReference type="ARBA" id="ARBA00023002"/>
    </source>
</evidence>
<proteinExistence type="predicted"/>
<protein>
    <submittedName>
        <fullName evidence="6">FAD-binding protein</fullName>
    </submittedName>
</protein>
<dbReference type="Gene3D" id="3.50.50.60">
    <property type="entry name" value="FAD/NAD(P)-binding domain"/>
    <property type="match status" value="1"/>
</dbReference>
<dbReference type="RefSeq" id="WP_344995909.1">
    <property type="nucleotide sequence ID" value="NZ_BAABCD010000053.1"/>
</dbReference>
<keyword evidence="3" id="KW-0274">FAD</keyword>
<organism evidence="6 7">
    <name type="scientific">Dietzia aurantiaca</name>
    <dbReference type="NCBI Taxonomy" id="983873"/>
    <lineage>
        <taxon>Bacteria</taxon>
        <taxon>Bacillati</taxon>
        <taxon>Actinomycetota</taxon>
        <taxon>Actinomycetes</taxon>
        <taxon>Mycobacteriales</taxon>
        <taxon>Dietziaceae</taxon>
        <taxon>Dietzia</taxon>
    </lineage>
</organism>
<evidence type="ECO:0000313" key="7">
    <source>
        <dbReference type="Proteomes" id="UP001595836"/>
    </source>
</evidence>
<dbReference type="SUPFAM" id="SSF51905">
    <property type="entry name" value="FAD/NAD(P)-binding domain"/>
    <property type="match status" value="1"/>
</dbReference>
<evidence type="ECO:0000256" key="2">
    <source>
        <dbReference type="ARBA" id="ARBA00022630"/>
    </source>
</evidence>
<dbReference type="Gene3D" id="3.90.700.10">
    <property type="entry name" value="Succinate dehydrogenase/fumarate reductase flavoprotein, catalytic domain"/>
    <property type="match status" value="1"/>
</dbReference>
<feature type="domain" description="FAD-dependent oxidoreductase 2 FAD-binding" evidence="5">
    <location>
        <begin position="112"/>
        <end position="419"/>
    </location>
</feature>
<keyword evidence="4" id="KW-0560">Oxidoreductase</keyword>
<comment type="caution">
    <text evidence="6">The sequence shown here is derived from an EMBL/GenBank/DDBJ whole genome shotgun (WGS) entry which is preliminary data.</text>
</comment>
<dbReference type="Proteomes" id="UP001595836">
    <property type="component" value="Unassembled WGS sequence"/>
</dbReference>
<dbReference type="PRINTS" id="PR00411">
    <property type="entry name" value="PNDRDTASEI"/>
</dbReference>
<evidence type="ECO:0000313" key="6">
    <source>
        <dbReference type="EMBL" id="MFC4756031.1"/>
    </source>
</evidence>
<sequence>MNNTADLLVIGAGMAGLTAAARATANGATVTVIEKAAGTGGSAQFAGYAWTAPTREMMAEINPHGEQALRNAVVDDFAAGLDWIRGRGVECADGVPVLRYGIGHAFDTVQYLDACVREIKAGGGQVVTGADVRSLVTEGGAVIGADVVVDGESVRIRAGKVLLATGGFQANHELIDEHLHENASRFPLRSNPDSDGGGLCLATAVGADIGPRDAGFYGHLVPAGLPFRDSGDFVGLSLYYSEHALLFNLENKRFYDETQGDHLTANALMEEPESRGLLVADARVYEEFICGSYVEGAIAVDKYTETARRGGRCGIAETLEDFEYLPEEWGYDGAAIAAEIREINAAGQKVIPPREYDFSPLDRGPYYIIETSPAVTFPLVGIRIDEHASVLRADGSPIPGLLAAGSDVGGIYRRAYAGGISAALVFGLRAGDAATR</sequence>
<name>A0ABV9PT25_9ACTN</name>
<dbReference type="PANTHER" id="PTHR43400">
    <property type="entry name" value="FUMARATE REDUCTASE"/>
    <property type="match status" value="1"/>
</dbReference>
<gene>
    <name evidence="6" type="ORF">ACFO7U_14760</name>
</gene>
<dbReference type="Pfam" id="PF00890">
    <property type="entry name" value="FAD_binding_2"/>
    <property type="match status" value="2"/>
</dbReference>
<dbReference type="InterPro" id="IPR050315">
    <property type="entry name" value="FAD-oxidoreductase_2"/>
</dbReference>
<evidence type="ECO:0000259" key="5">
    <source>
        <dbReference type="Pfam" id="PF00890"/>
    </source>
</evidence>
<reference evidence="7" key="1">
    <citation type="journal article" date="2019" name="Int. J. Syst. Evol. Microbiol.">
        <title>The Global Catalogue of Microorganisms (GCM) 10K type strain sequencing project: providing services to taxonomists for standard genome sequencing and annotation.</title>
        <authorList>
            <consortium name="The Broad Institute Genomics Platform"/>
            <consortium name="The Broad Institute Genome Sequencing Center for Infectious Disease"/>
            <person name="Wu L."/>
            <person name="Ma J."/>
        </authorList>
    </citation>
    <scope>NUCLEOTIDE SEQUENCE [LARGE SCALE GENOMIC DNA]</scope>
    <source>
        <strain evidence="7">JCM 11882</strain>
    </source>
</reference>
<evidence type="ECO:0000256" key="3">
    <source>
        <dbReference type="ARBA" id="ARBA00022827"/>
    </source>
</evidence>
<keyword evidence="2" id="KW-0285">Flavoprotein</keyword>
<feature type="domain" description="FAD-dependent oxidoreductase 2 FAD-binding" evidence="5">
    <location>
        <begin position="6"/>
        <end position="69"/>
    </location>
</feature>
<dbReference type="SUPFAM" id="SSF56425">
    <property type="entry name" value="Succinate dehydrogenase/fumarate reductase flavoprotein, catalytic domain"/>
    <property type="match status" value="1"/>
</dbReference>
<keyword evidence="7" id="KW-1185">Reference proteome</keyword>
<dbReference type="EMBL" id="JBHSHP010000056">
    <property type="protein sequence ID" value="MFC4756031.1"/>
    <property type="molecule type" value="Genomic_DNA"/>
</dbReference>
<evidence type="ECO:0000256" key="1">
    <source>
        <dbReference type="ARBA" id="ARBA00001974"/>
    </source>
</evidence>
<accession>A0ABV9PT25</accession>
<dbReference type="InterPro" id="IPR003953">
    <property type="entry name" value="FAD-dep_OxRdtase_2_FAD-bd"/>
</dbReference>
<dbReference type="InterPro" id="IPR027477">
    <property type="entry name" value="Succ_DH/fumarate_Rdtase_cat_sf"/>
</dbReference>
<comment type="cofactor">
    <cofactor evidence="1">
        <name>FAD</name>
        <dbReference type="ChEBI" id="CHEBI:57692"/>
    </cofactor>
</comment>
<dbReference type="PANTHER" id="PTHR43400:SF7">
    <property type="entry name" value="FAD-DEPENDENT OXIDOREDUCTASE 2 FAD BINDING DOMAIN-CONTAINING PROTEIN"/>
    <property type="match status" value="1"/>
</dbReference>